<dbReference type="PANTHER" id="PTHR20855:SF3">
    <property type="entry name" value="LD03007P"/>
    <property type="match status" value="1"/>
</dbReference>
<sequence>MESIIKETTLKLELTNSIIHGIGILFGIASIPLLTALAIHTNNIHSVVGASVYGFCFLMLFTFSTLYHGFQQPRVKQVLQVFDHISIYFLIAGTYTPFILNYLYNTTGIIMLCVLWSLVLLGIVFKIFFVNRFNILSTIIYLLMGWMMVWGGKAFFVSVPFFVIVLIIIGGVLYSVGVVFYLMEKWKWHHVVWHLFVLAAAICHYVAVLLTVV</sequence>
<feature type="transmembrane region" description="Helical" evidence="6">
    <location>
        <begin position="52"/>
        <end position="70"/>
    </location>
</feature>
<keyword evidence="4 6" id="KW-1133">Transmembrane helix</keyword>
<accession>A0A1J5TMA7</accession>
<dbReference type="InterPro" id="IPR005744">
    <property type="entry name" value="Hy-lIII"/>
</dbReference>
<dbReference type="PANTHER" id="PTHR20855">
    <property type="entry name" value="ADIPOR/PROGESTIN RECEPTOR-RELATED"/>
    <property type="match status" value="1"/>
</dbReference>
<feature type="transmembrane region" description="Helical" evidence="6">
    <location>
        <begin position="191"/>
        <end position="212"/>
    </location>
</feature>
<feature type="transmembrane region" description="Helical" evidence="6">
    <location>
        <begin position="161"/>
        <end position="182"/>
    </location>
</feature>
<gene>
    <name evidence="7" type="ORF">GALL_55260</name>
</gene>
<feature type="transmembrane region" description="Helical" evidence="6">
    <location>
        <begin position="135"/>
        <end position="155"/>
    </location>
</feature>
<keyword evidence="3 6" id="KW-0812">Transmembrane</keyword>
<dbReference type="NCBIfam" id="TIGR01065">
    <property type="entry name" value="hlyIII"/>
    <property type="match status" value="1"/>
</dbReference>
<feature type="transmembrane region" description="Helical" evidence="6">
    <location>
        <begin position="82"/>
        <end position="103"/>
    </location>
</feature>
<proteinExistence type="predicted"/>
<name>A0A1J5TMA7_9ZZZZ</name>
<dbReference type="EMBL" id="MLJW01000015">
    <property type="protein sequence ID" value="OIR13142.1"/>
    <property type="molecule type" value="Genomic_DNA"/>
</dbReference>
<dbReference type="GO" id="GO:0140911">
    <property type="term" value="F:pore-forming activity"/>
    <property type="evidence" value="ECO:0007669"/>
    <property type="project" value="InterPro"/>
</dbReference>
<dbReference type="AlphaFoldDB" id="A0A1J5TMA7"/>
<evidence type="ECO:0000256" key="4">
    <source>
        <dbReference type="ARBA" id="ARBA00022989"/>
    </source>
</evidence>
<dbReference type="GO" id="GO:0005886">
    <property type="term" value="C:plasma membrane"/>
    <property type="evidence" value="ECO:0007669"/>
    <property type="project" value="UniProtKB-SubCell"/>
</dbReference>
<organism evidence="7">
    <name type="scientific">mine drainage metagenome</name>
    <dbReference type="NCBI Taxonomy" id="410659"/>
    <lineage>
        <taxon>unclassified sequences</taxon>
        <taxon>metagenomes</taxon>
        <taxon>ecological metagenomes</taxon>
    </lineage>
</organism>
<dbReference type="InterPro" id="IPR004254">
    <property type="entry name" value="AdipoR/HlyIII-related"/>
</dbReference>
<protein>
    <submittedName>
        <fullName evidence="7">Hemolysin-III related</fullName>
    </submittedName>
</protein>
<evidence type="ECO:0000256" key="1">
    <source>
        <dbReference type="ARBA" id="ARBA00004651"/>
    </source>
</evidence>
<evidence type="ECO:0000313" key="7">
    <source>
        <dbReference type="EMBL" id="OIR13142.1"/>
    </source>
</evidence>
<dbReference type="Pfam" id="PF03006">
    <property type="entry name" value="HlyIII"/>
    <property type="match status" value="1"/>
</dbReference>
<keyword evidence="2" id="KW-1003">Cell membrane</keyword>
<comment type="caution">
    <text evidence="7">The sequence shown here is derived from an EMBL/GenBank/DDBJ whole genome shotgun (WGS) entry which is preliminary data.</text>
</comment>
<evidence type="ECO:0000256" key="6">
    <source>
        <dbReference type="SAM" id="Phobius"/>
    </source>
</evidence>
<evidence type="ECO:0000256" key="5">
    <source>
        <dbReference type="ARBA" id="ARBA00023136"/>
    </source>
</evidence>
<reference evidence="7" key="1">
    <citation type="submission" date="2016-10" db="EMBL/GenBank/DDBJ databases">
        <title>Sequence of Gallionella enrichment culture.</title>
        <authorList>
            <person name="Poehlein A."/>
            <person name="Muehling M."/>
            <person name="Daniel R."/>
        </authorList>
    </citation>
    <scope>NUCLEOTIDE SEQUENCE</scope>
</reference>
<evidence type="ECO:0000256" key="2">
    <source>
        <dbReference type="ARBA" id="ARBA00022475"/>
    </source>
</evidence>
<evidence type="ECO:0000256" key="3">
    <source>
        <dbReference type="ARBA" id="ARBA00022692"/>
    </source>
</evidence>
<feature type="transmembrane region" description="Helical" evidence="6">
    <location>
        <begin position="109"/>
        <end position="128"/>
    </location>
</feature>
<comment type="subcellular location">
    <subcellularLocation>
        <location evidence="1">Cell membrane</location>
        <topology evidence="1">Multi-pass membrane protein</topology>
    </subcellularLocation>
</comment>
<feature type="transmembrane region" description="Helical" evidence="6">
    <location>
        <begin position="21"/>
        <end position="40"/>
    </location>
</feature>
<keyword evidence="5 6" id="KW-0472">Membrane</keyword>